<protein>
    <submittedName>
        <fullName evidence="1">Uncharacterized protein</fullName>
    </submittedName>
</protein>
<proteinExistence type="predicted"/>
<name>A0A126V7F7_9RHOB</name>
<evidence type="ECO:0000313" key="1">
    <source>
        <dbReference type="EMBL" id="AML53806.1"/>
    </source>
</evidence>
<keyword evidence="2" id="KW-1185">Reference proteome</keyword>
<dbReference type="EMBL" id="CP014328">
    <property type="protein sequence ID" value="AML53806.1"/>
    <property type="molecule type" value="Genomic_DNA"/>
</dbReference>
<dbReference type="Proteomes" id="UP000070371">
    <property type="component" value="Plasmid unnamed"/>
</dbReference>
<gene>
    <name evidence="1" type="ORF">RC74_21370</name>
</gene>
<keyword evidence="1" id="KW-0614">Plasmid</keyword>
<dbReference type="KEGG" id="hat:RC74_21370"/>
<geneLocation type="plasmid" evidence="1">
    <name>unnamed</name>
</geneLocation>
<reference evidence="1 2" key="1">
    <citation type="submission" date="2016-02" db="EMBL/GenBank/DDBJ databases">
        <title>Complete genome sequence of Halocynthiibacter arcticus PAMC 20958t from arctic marine sediment.</title>
        <authorList>
            <person name="Lee Y.M."/>
            <person name="Baek K."/>
            <person name="Lee H.K."/>
            <person name="Shin S.C."/>
        </authorList>
    </citation>
    <scope>NUCLEOTIDE SEQUENCE [LARGE SCALE GENOMIC DNA]</scope>
    <source>
        <strain evidence="1">PAMC 20958</strain>
        <plasmid evidence="2">Plasmid</plasmid>
    </source>
</reference>
<dbReference type="AlphaFoldDB" id="A0A126V7F7"/>
<evidence type="ECO:0000313" key="2">
    <source>
        <dbReference type="Proteomes" id="UP000070371"/>
    </source>
</evidence>
<accession>A0A126V7F7</accession>
<organism evidence="1 2">
    <name type="scientific">Falsihalocynthiibacter arcticus</name>
    <dbReference type="NCBI Taxonomy" id="1579316"/>
    <lineage>
        <taxon>Bacteria</taxon>
        <taxon>Pseudomonadati</taxon>
        <taxon>Pseudomonadota</taxon>
        <taxon>Alphaproteobacteria</taxon>
        <taxon>Rhodobacterales</taxon>
        <taxon>Roseobacteraceae</taxon>
        <taxon>Falsihalocynthiibacter</taxon>
    </lineage>
</organism>
<sequence length="275" mass="30646">MPTEKVLGRSNYDTLCARVSFVSSCAILRDAASFLKASLVVVLAFVNSPATANTIDSSLTPMSEERSPCTAFTDDATYVDFSIRMQLEDRHVPMRVPKQYFEDFWDRKSGYETTSQLFSVEIGSFAPVSRPETSKRNRVGVHNWFTFNTTDVVPLDEVAAIHMKLSILIKDRKRISGVFTRLPGPHGLYELGFSGVQPQFRRPENVYIAESPSKGLTSVLECDAPDSVLNPGCQLNFRASGMDVTLNFQRSDLPNWREFQADTTQFLNCATSSGA</sequence>